<evidence type="ECO:0000259" key="3">
    <source>
        <dbReference type="Pfam" id="PF02018"/>
    </source>
</evidence>
<feature type="compositionally biased region" description="Pro residues" evidence="2">
    <location>
        <begin position="179"/>
        <end position="198"/>
    </location>
</feature>
<comment type="caution">
    <text evidence="5">The sequence shown here is derived from an EMBL/GenBank/DDBJ whole genome shotgun (WGS) entry which is preliminary data.</text>
</comment>
<dbReference type="EMBL" id="JAVDSB010000034">
    <property type="protein sequence ID" value="MDR6555611.1"/>
    <property type="molecule type" value="Genomic_DNA"/>
</dbReference>
<proteinExistence type="predicted"/>
<evidence type="ECO:0000313" key="6">
    <source>
        <dbReference type="Proteomes" id="UP001267290"/>
    </source>
</evidence>
<sequence length="439" mass="46466">MKLQLKNWKPIHSVAILSMLVSSSFILTGITSVQAAPISITNPSFESDATGWTKVGSAAISTSDSHTGGKSAKSTALGGGYSQTITGLTANTTYTLKAWVLGKGIIGANNYGAAEVSAGGNATTWTQFTITFTTGASNTSAVIFTRATTSSDVRFDDFTLDSGTSSTPSPTPTASASPSPSPTASPSPTPSPTPPANPTLPSDILYLKNWKITLPIPKQSGSTSPLEVKQPALDSYSIDPWFKVVHDADGDAVQFRANHGAVTTSGSNNPRSELREMKDNYTDGTTADQASWGTNDGKTHTMFIKQKVTHLTTVKPHTVVGQIHDGDDDVTVFRVEGNNPGGVSTTAKIYITDGNNTHGYLLDSNYTLGTLFTVKIIVANGVIHYEYNGQTVPYTQTKDTTGCFFKIGNYTQSNDSTAPGESPSAYAENWVYAYSVTHQ</sequence>
<evidence type="ECO:0000259" key="4">
    <source>
        <dbReference type="Pfam" id="PF08787"/>
    </source>
</evidence>
<protein>
    <recommendedName>
        <fullName evidence="7">Alginate lyase</fullName>
    </recommendedName>
</protein>
<feature type="region of interest" description="Disordered" evidence="2">
    <location>
        <begin position="155"/>
        <end position="202"/>
    </location>
</feature>
<dbReference type="SUPFAM" id="SSF49785">
    <property type="entry name" value="Galactose-binding domain-like"/>
    <property type="match status" value="1"/>
</dbReference>
<dbReference type="InterPro" id="IPR008979">
    <property type="entry name" value="Galactose-bd-like_sf"/>
</dbReference>
<reference evidence="5 6" key="1">
    <citation type="submission" date="2023-07" db="EMBL/GenBank/DDBJ databases">
        <title>Sorghum-associated microbial communities from plants grown in Nebraska, USA.</title>
        <authorList>
            <person name="Schachtman D."/>
        </authorList>
    </citation>
    <scope>NUCLEOTIDE SEQUENCE [LARGE SCALE GENOMIC DNA]</scope>
    <source>
        <strain evidence="5 6">CC258</strain>
    </source>
</reference>
<feature type="domain" description="Alginate lyase 2" evidence="4">
    <location>
        <begin position="207"/>
        <end position="438"/>
    </location>
</feature>
<evidence type="ECO:0008006" key="7">
    <source>
        <dbReference type="Google" id="ProtNLM"/>
    </source>
</evidence>
<dbReference type="SUPFAM" id="SSF49899">
    <property type="entry name" value="Concanavalin A-like lectins/glucanases"/>
    <property type="match status" value="1"/>
</dbReference>
<keyword evidence="6" id="KW-1185">Reference proteome</keyword>
<dbReference type="RefSeq" id="WP_310502919.1">
    <property type="nucleotide sequence ID" value="NZ_JAVDSB010000034.1"/>
</dbReference>
<evidence type="ECO:0000256" key="2">
    <source>
        <dbReference type="SAM" id="MobiDB-lite"/>
    </source>
</evidence>
<accession>A0ABU1P798</accession>
<dbReference type="Pfam" id="PF08787">
    <property type="entry name" value="Alginate_lyase2"/>
    <property type="match status" value="1"/>
</dbReference>
<dbReference type="Pfam" id="PF02018">
    <property type="entry name" value="CBM_4_9"/>
    <property type="match status" value="1"/>
</dbReference>
<dbReference type="Gene3D" id="2.60.120.260">
    <property type="entry name" value="Galactose-binding domain-like"/>
    <property type="match status" value="1"/>
</dbReference>
<organism evidence="5 6">
    <name type="scientific">Paenibacillus qinlingensis</name>
    <dbReference type="NCBI Taxonomy" id="1837343"/>
    <lineage>
        <taxon>Bacteria</taxon>
        <taxon>Bacillati</taxon>
        <taxon>Bacillota</taxon>
        <taxon>Bacilli</taxon>
        <taxon>Bacillales</taxon>
        <taxon>Paenibacillaceae</taxon>
        <taxon>Paenibacillus</taxon>
    </lineage>
</organism>
<gene>
    <name evidence="5" type="ORF">J2736_006873</name>
</gene>
<dbReference type="InterPro" id="IPR013320">
    <property type="entry name" value="ConA-like_dom_sf"/>
</dbReference>
<feature type="domain" description="CBM-cenC" evidence="3">
    <location>
        <begin position="40"/>
        <end position="145"/>
    </location>
</feature>
<feature type="compositionally biased region" description="Low complexity" evidence="2">
    <location>
        <begin position="164"/>
        <end position="178"/>
    </location>
</feature>
<name>A0ABU1P798_9BACL</name>
<evidence type="ECO:0000256" key="1">
    <source>
        <dbReference type="ARBA" id="ARBA00022801"/>
    </source>
</evidence>
<keyword evidence="1" id="KW-0378">Hydrolase</keyword>
<dbReference type="Proteomes" id="UP001267290">
    <property type="component" value="Unassembled WGS sequence"/>
</dbReference>
<dbReference type="Gene3D" id="2.60.120.200">
    <property type="match status" value="1"/>
</dbReference>
<dbReference type="InterPro" id="IPR014895">
    <property type="entry name" value="Alginate_lyase_2"/>
</dbReference>
<dbReference type="InterPro" id="IPR003305">
    <property type="entry name" value="CenC_carb-bd"/>
</dbReference>
<evidence type="ECO:0000313" key="5">
    <source>
        <dbReference type="EMBL" id="MDR6555611.1"/>
    </source>
</evidence>